<feature type="region of interest" description="Disordered" evidence="4">
    <location>
        <begin position="246"/>
        <end position="268"/>
    </location>
</feature>
<keyword evidence="7" id="KW-1185">Reference proteome</keyword>
<evidence type="ECO:0000259" key="5">
    <source>
        <dbReference type="PROSITE" id="PS52004"/>
    </source>
</evidence>
<dbReference type="PANTHER" id="PTHR11712">
    <property type="entry name" value="POLYKETIDE SYNTHASE-RELATED"/>
    <property type="match status" value="1"/>
</dbReference>
<gene>
    <name evidence="6" type="ORF">EZJ19_06065</name>
</gene>
<dbReference type="NCBIfam" id="NF006618">
    <property type="entry name" value="PRK09185.1"/>
    <property type="match status" value="1"/>
</dbReference>
<keyword evidence="2 3" id="KW-0808">Transferase</keyword>
<dbReference type="Gene3D" id="3.40.47.10">
    <property type="match status" value="1"/>
</dbReference>
<dbReference type="CDD" id="cd00834">
    <property type="entry name" value="KAS_I_II"/>
    <property type="match status" value="1"/>
</dbReference>
<dbReference type="SMART" id="SM00825">
    <property type="entry name" value="PKS_KS"/>
    <property type="match status" value="1"/>
</dbReference>
<dbReference type="InterPro" id="IPR018201">
    <property type="entry name" value="Ketoacyl_synth_AS"/>
</dbReference>
<dbReference type="RefSeq" id="WP_131445552.1">
    <property type="nucleotide sequence ID" value="NZ_SJZB01000022.1"/>
</dbReference>
<dbReference type="OrthoDB" id="9808669at2"/>
<dbReference type="Proteomes" id="UP000295443">
    <property type="component" value="Unassembled WGS sequence"/>
</dbReference>
<sequence>MQPLAVNHHSLVNALGRGTSASLQGLRSATSGLRRCDFLDVGIETYIGRVDGIEDEPVVARLRAFDCRNNRLAMLGLAADGFESAVAAARARYGAHRIAVIIGTSTSAILETEVAYRQRDAEGRLPGHFNFRTTHDNYSVTQFVRSYLGLQGPSMTISTACSSSAKVFASASRLIQAGFCDAAVVGGVDSLCMTTLYGFASLEVLSSRPCRPADADRSGISIGEAAGFALLEKTGDDDTPRLLGYGESSDAYHMSSPHPEGAGARRAMASALQRSGLGPEQIDYINLHGTATRANDSAEDLAVSGLFGSATPCSSTKGWTGHTLGAAGITEALLSCLCLREGRLPASLNTVTVDPDFKMNVLLESRDQPVRHVLSNSFGFGGNNCSLVFGYPEK</sequence>
<evidence type="ECO:0000256" key="4">
    <source>
        <dbReference type="SAM" id="MobiDB-lite"/>
    </source>
</evidence>
<dbReference type="GO" id="GO:0006633">
    <property type="term" value="P:fatty acid biosynthetic process"/>
    <property type="evidence" value="ECO:0007669"/>
    <property type="project" value="InterPro"/>
</dbReference>
<dbReference type="Pfam" id="PF00109">
    <property type="entry name" value="ketoacyl-synt"/>
    <property type="match status" value="1"/>
</dbReference>
<dbReference type="InterPro" id="IPR014030">
    <property type="entry name" value="Ketoacyl_synth_N"/>
</dbReference>
<feature type="domain" description="Ketosynthase family 3 (KS3)" evidence="5">
    <location>
        <begin position="1"/>
        <end position="391"/>
    </location>
</feature>
<dbReference type="InterPro" id="IPR014031">
    <property type="entry name" value="Ketoacyl_synth_C"/>
</dbReference>
<dbReference type="SUPFAM" id="SSF53901">
    <property type="entry name" value="Thiolase-like"/>
    <property type="match status" value="2"/>
</dbReference>
<dbReference type="AlphaFoldDB" id="A0A4V2NW32"/>
<name>A0A4V2NW32_9PROT</name>
<protein>
    <submittedName>
        <fullName evidence="6">Beta-ketoacyl-[acyl-carrier-protein] synthase family protein</fullName>
    </submittedName>
</protein>
<evidence type="ECO:0000256" key="3">
    <source>
        <dbReference type="RuleBase" id="RU003694"/>
    </source>
</evidence>
<evidence type="ECO:0000256" key="2">
    <source>
        <dbReference type="ARBA" id="ARBA00022679"/>
    </source>
</evidence>
<evidence type="ECO:0000313" key="7">
    <source>
        <dbReference type="Proteomes" id="UP000295443"/>
    </source>
</evidence>
<comment type="similarity">
    <text evidence="1 3">Belongs to the thiolase-like superfamily. Beta-ketoacyl-ACP synthases family.</text>
</comment>
<dbReference type="GO" id="GO:0005829">
    <property type="term" value="C:cytosol"/>
    <property type="evidence" value="ECO:0007669"/>
    <property type="project" value="TreeGrafter"/>
</dbReference>
<dbReference type="InterPro" id="IPR020841">
    <property type="entry name" value="PKS_Beta-ketoAc_synthase_dom"/>
</dbReference>
<dbReference type="GO" id="GO:0004315">
    <property type="term" value="F:3-oxoacyl-[acyl-carrier-protein] synthase activity"/>
    <property type="evidence" value="ECO:0007669"/>
    <property type="project" value="InterPro"/>
</dbReference>
<accession>A0A4V2NW32</accession>
<dbReference type="PROSITE" id="PS00606">
    <property type="entry name" value="KS3_1"/>
    <property type="match status" value="1"/>
</dbReference>
<evidence type="ECO:0000313" key="6">
    <source>
        <dbReference type="EMBL" id="TCJ15782.1"/>
    </source>
</evidence>
<dbReference type="PROSITE" id="PS52004">
    <property type="entry name" value="KS3_2"/>
    <property type="match status" value="1"/>
</dbReference>
<comment type="caution">
    <text evidence="6">The sequence shown here is derived from an EMBL/GenBank/DDBJ whole genome shotgun (WGS) entry which is preliminary data.</text>
</comment>
<dbReference type="Pfam" id="PF02801">
    <property type="entry name" value="Ketoacyl-synt_C"/>
    <property type="match status" value="1"/>
</dbReference>
<dbReference type="InterPro" id="IPR000794">
    <property type="entry name" value="Beta-ketoacyl_synthase"/>
</dbReference>
<evidence type="ECO:0000256" key="1">
    <source>
        <dbReference type="ARBA" id="ARBA00008467"/>
    </source>
</evidence>
<dbReference type="InterPro" id="IPR016039">
    <property type="entry name" value="Thiolase-like"/>
</dbReference>
<dbReference type="PANTHER" id="PTHR11712:SF320">
    <property type="entry name" value="BETA-KETOACYL SYNTHASE"/>
    <property type="match status" value="1"/>
</dbReference>
<reference evidence="6 7" key="1">
    <citation type="submission" date="2019-03" db="EMBL/GenBank/DDBJ databases">
        <title>Genome sequence of Thiobacillaceae bacterium LSR1, a sulfur-oxidizing bacterium isolated from freshwater sediment.</title>
        <authorList>
            <person name="Li S."/>
        </authorList>
    </citation>
    <scope>NUCLEOTIDE SEQUENCE [LARGE SCALE GENOMIC DNA]</scope>
    <source>
        <strain evidence="6 7">LSR1</strain>
    </source>
</reference>
<proteinExistence type="inferred from homology"/>
<organism evidence="6 7">
    <name type="scientific">Parasulfuritortus cantonensis</name>
    <dbReference type="NCBI Taxonomy" id="2528202"/>
    <lineage>
        <taxon>Bacteria</taxon>
        <taxon>Pseudomonadati</taxon>
        <taxon>Pseudomonadota</taxon>
        <taxon>Betaproteobacteria</taxon>
        <taxon>Nitrosomonadales</taxon>
        <taxon>Thiobacillaceae</taxon>
        <taxon>Parasulfuritortus</taxon>
    </lineage>
</organism>
<dbReference type="EMBL" id="SJZB01000022">
    <property type="protein sequence ID" value="TCJ15782.1"/>
    <property type="molecule type" value="Genomic_DNA"/>
</dbReference>